<evidence type="ECO:0000313" key="7">
    <source>
        <dbReference type="Proteomes" id="UP001589688"/>
    </source>
</evidence>
<dbReference type="InterPro" id="IPR050953">
    <property type="entry name" value="N4_N6_ade-DNA_methylase"/>
</dbReference>
<name>A0ABV5ZM32_9BACT</name>
<accession>A0ABV5ZM32</accession>
<evidence type="ECO:0000256" key="4">
    <source>
        <dbReference type="ARBA" id="ARBA00022691"/>
    </source>
</evidence>
<reference evidence="6 7" key="1">
    <citation type="submission" date="2024-09" db="EMBL/GenBank/DDBJ databases">
        <authorList>
            <person name="Sun Q."/>
            <person name="Mori K."/>
        </authorList>
    </citation>
    <scope>NUCLEOTIDE SEQUENCE [LARGE SCALE GENOMIC DNA]</scope>
    <source>
        <strain evidence="6 7">ATCC 51272</strain>
    </source>
</reference>
<protein>
    <submittedName>
        <fullName evidence="6">N-6 DNA methylase</fullName>
    </submittedName>
</protein>
<comment type="caution">
    <text evidence="6">The sequence shown here is derived from an EMBL/GenBank/DDBJ whole genome shotgun (WGS) entry which is preliminary data.</text>
</comment>
<evidence type="ECO:0000256" key="3">
    <source>
        <dbReference type="ARBA" id="ARBA00022679"/>
    </source>
</evidence>
<dbReference type="EMBL" id="JBHLZF010000002">
    <property type="protein sequence ID" value="MFB9898442.1"/>
    <property type="molecule type" value="Genomic_DNA"/>
</dbReference>
<comment type="similarity">
    <text evidence="1">Belongs to the N(4)/N(6)-methyltransferase family.</text>
</comment>
<dbReference type="InterPro" id="IPR003356">
    <property type="entry name" value="DNA_methylase_A-5"/>
</dbReference>
<dbReference type="PRINTS" id="PR00507">
    <property type="entry name" value="N12N6MTFRASE"/>
</dbReference>
<evidence type="ECO:0000259" key="5">
    <source>
        <dbReference type="Pfam" id="PF02384"/>
    </source>
</evidence>
<keyword evidence="7" id="KW-1185">Reference proteome</keyword>
<keyword evidence="3" id="KW-0808">Transferase</keyword>
<dbReference type="PANTHER" id="PTHR33841">
    <property type="entry name" value="DNA METHYLTRANSFERASE YEEA-RELATED"/>
    <property type="match status" value="1"/>
</dbReference>
<dbReference type="Gene3D" id="3.40.50.150">
    <property type="entry name" value="Vaccinia Virus protein VP39"/>
    <property type="match status" value="1"/>
</dbReference>
<dbReference type="Proteomes" id="UP001589688">
    <property type="component" value="Unassembled WGS sequence"/>
</dbReference>
<dbReference type="RefSeq" id="WP_390183271.1">
    <property type="nucleotide sequence ID" value="NZ_JBHLZF010000002.1"/>
</dbReference>
<dbReference type="PANTHER" id="PTHR33841:SF5">
    <property type="entry name" value="DNA METHYLASE (MODIFICATION METHYLASE) (METHYLTRANSFERASE)-RELATED"/>
    <property type="match status" value="1"/>
</dbReference>
<dbReference type="GO" id="GO:0008168">
    <property type="term" value="F:methyltransferase activity"/>
    <property type="evidence" value="ECO:0007669"/>
    <property type="project" value="UniProtKB-KW"/>
</dbReference>
<evidence type="ECO:0000313" key="6">
    <source>
        <dbReference type="EMBL" id="MFB9898442.1"/>
    </source>
</evidence>
<keyword evidence="4" id="KW-0949">S-adenosyl-L-methionine</keyword>
<keyword evidence="2 6" id="KW-0489">Methyltransferase</keyword>
<sequence>MAKLDIKRNERDWAGQLISWIKSAIDRKTTVFQDATNDTGVKMKSGRTKFPDILLFVDKTSGVIFNGWELKFPDTTVDDTVMLENALEKAHKLHSDSFVTWNGAEAIIWHIDDEEYTLDSLSKLKVYPKVSTINSREDLADPVKFAQHEPLLKERTEEILHDLDSLYRNGSLKPALDISKNIISAVREASTIIIPQFQEAIILEKGSNRSFREEFNKWKIYESSTLKILESSSRKKEYVIPEQVLAKFTFYNLIGKIIFYLTLCENLSGELEPITLDDSKSAKDLLNGYFDRAKKIDYQAIFRPYFTDSIEYSNLTDKAIYSLLEVLTAFDFKVLPTEVIGHILESLVPDDEKQKFGQYFTNEVLANLVAFPVVKTNKDVLFDPTCGAGTFLSSFYDILRALGTKEHGELLKQIWGNDVSHFPAILSVINLYKQDVVATDNFPRVMRNDFFNLEVGEKVVFPDLHDHNEHIDVPIPTFDGIASNFPFIQQEDIPNEKLSAFFRQQFQSEQQAFLKDDTFKINERSDYFTYCIYNADRFLKPDGCLSAITSNAWLGKEYGFQFKKFLLDNFHIRYVVKSNAEHWFKDSQVSTIYFVLDKTQSSEPTKFITLNGKLSELFVAESKDEQIQQIEDFYSDIDNCCDSHNGLWEKDNFFADLYKRKDGSLSVCLVSKECLLDSLENKTNWGQFFLSTNLFASFESCLTQYYPNIVKVFRGERTGWNPMFVIKDRDIKSSHIDEKYLVPYVKSSSELQQIEFDDNYKFRTFVCQDEENAIDKGTKSWIDKFVNAPNKNGSQTISEACAGHHPYWYSLNPKRAHIITAINPYERFFFTFAKEPFVIDQRLIAMQVQDGYNVELIAALLNSVITFLILEMRGTSRNLGALDLNADFLKQLKMLNPNLLSKKEVNEIISAFRPIKNRTINSVMEEVTRTDRRNFDATILRCFGLDEKLLENLYNILISAVNDRISISKSRSF</sequence>
<evidence type="ECO:0000256" key="2">
    <source>
        <dbReference type="ARBA" id="ARBA00022603"/>
    </source>
</evidence>
<organism evidence="6 7">
    <name type="scientific">Hallella seregens ATCC 51272</name>
    <dbReference type="NCBI Taxonomy" id="1336250"/>
    <lineage>
        <taxon>Bacteria</taxon>
        <taxon>Pseudomonadati</taxon>
        <taxon>Bacteroidota</taxon>
        <taxon>Bacteroidia</taxon>
        <taxon>Bacteroidales</taxon>
        <taxon>Prevotellaceae</taxon>
        <taxon>Hallella</taxon>
    </lineage>
</organism>
<dbReference type="SUPFAM" id="SSF53335">
    <property type="entry name" value="S-adenosyl-L-methionine-dependent methyltransferases"/>
    <property type="match status" value="1"/>
</dbReference>
<feature type="domain" description="DNA methylase adenine-specific" evidence="5">
    <location>
        <begin position="340"/>
        <end position="636"/>
    </location>
</feature>
<dbReference type="InterPro" id="IPR029063">
    <property type="entry name" value="SAM-dependent_MTases_sf"/>
</dbReference>
<proteinExistence type="inferred from homology"/>
<dbReference type="GO" id="GO:0032259">
    <property type="term" value="P:methylation"/>
    <property type="evidence" value="ECO:0007669"/>
    <property type="project" value="UniProtKB-KW"/>
</dbReference>
<dbReference type="Pfam" id="PF02384">
    <property type="entry name" value="N6_Mtase"/>
    <property type="match status" value="1"/>
</dbReference>
<gene>
    <name evidence="6" type="ORF">ACFFK8_11720</name>
</gene>
<evidence type="ECO:0000256" key="1">
    <source>
        <dbReference type="ARBA" id="ARBA00006594"/>
    </source>
</evidence>